<name>A0ACC0HBZ5_9ERIC</name>
<evidence type="ECO:0000313" key="2">
    <source>
        <dbReference type="Proteomes" id="UP001060215"/>
    </source>
</evidence>
<dbReference type="Proteomes" id="UP001060215">
    <property type="component" value="Chromosome 5"/>
</dbReference>
<evidence type="ECO:0000313" key="1">
    <source>
        <dbReference type="EMBL" id="KAI8011118.1"/>
    </source>
</evidence>
<organism evidence="1 2">
    <name type="scientific">Camellia lanceoleosa</name>
    <dbReference type="NCBI Taxonomy" id="1840588"/>
    <lineage>
        <taxon>Eukaryota</taxon>
        <taxon>Viridiplantae</taxon>
        <taxon>Streptophyta</taxon>
        <taxon>Embryophyta</taxon>
        <taxon>Tracheophyta</taxon>
        <taxon>Spermatophyta</taxon>
        <taxon>Magnoliopsida</taxon>
        <taxon>eudicotyledons</taxon>
        <taxon>Gunneridae</taxon>
        <taxon>Pentapetalae</taxon>
        <taxon>asterids</taxon>
        <taxon>Ericales</taxon>
        <taxon>Theaceae</taxon>
        <taxon>Camellia</taxon>
    </lineage>
</organism>
<accession>A0ACC0HBZ5</accession>
<comment type="caution">
    <text evidence="1">The sequence shown here is derived from an EMBL/GenBank/DDBJ whole genome shotgun (WGS) entry which is preliminary data.</text>
</comment>
<sequence>MERMMMGYLAMKTDLATAELINSNINELKIATKRLLNHATNLGGLGFSTSLLKWFASFTAMSVQFGYTKNRSSVVAIGLSVHIALVEIRAKLSIPEA</sequence>
<proteinExistence type="predicted"/>
<protein>
    <submittedName>
        <fullName evidence="1">Cold-regulated 413 plasma membrane protein 2</fullName>
    </submittedName>
</protein>
<gene>
    <name evidence="1" type="ORF">LOK49_LG06G01754</name>
</gene>
<keyword evidence="2" id="KW-1185">Reference proteome</keyword>
<reference evidence="1 2" key="1">
    <citation type="journal article" date="2022" name="Plant J.">
        <title>Chromosome-level genome of Camellia lanceoleosa provides a valuable resource for understanding genome evolution and self-incompatibility.</title>
        <authorList>
            <person name="Gong W."/>
            <person name="Xiao S."/>
            <person name="Wang L."/>
            <person name="Liao Z."/>
            <person name="Chang Y."/>
            <person name="Mo W."/>
            <person name="Hu G."/>
            <person name="Li W."/>
            <person name="Zhao G."/>
            <person name="Zhu H."/>
            <person name="Hu X."/>
            <person name="Ji K."/>
            <person name="Xiang X."/>
            <person name="Song Q."/>
            <person name="Yuan D."/>
            <person name="Jin S."/>
            <person name="Zhang L."/>
        </authorList>
    </citation>
    <scope>NUCLEOTIDE SEQUENCE [LARGE SCALE GENOMIC DNA]</scope>
    <source>
        <strain evidence="1">SQ_2022a</strain>
    </source>
</reference>
<dbReference type="EMBL" id="CM045762">
    <property type="protein sequence ID" value="KAI8011118.1"/>
    <property type="molecule type" value="Genomic_DNA"/>
</dbReference>